<feature type="domain" description="Polysaccharide lyase family 8 C-terminal" evidence="5">
    <location>
        <begin position="622"/>
        <end position="681"/>
    </location>
</feature>
<name>A0ABP5CHL6_9MICO</name>
<dbReference type="Proteomes" id="UP001499933">
    <property type="component" value="Unassembled WGS sequence"/>
</dbReference>
<dbReference type="CDD" id="cd01083">
    <property type="entry name" value="GAG_Lyase"/>
    <property type="match status" value="1"/>
</dbReference>
<dbReference type="SUPFAM" id="SSF49863">
    <property type="entry name" value="Hyaluronate lyase-like, C-terminal domain"/>
    <property type="match status" value="1"/>
</dbReference>
<accession>A0ABP5CHL6</accession>
<dbReference type="Pfam" id="PF08124">
    <property type="entry name" value="Lyase_8_N"/>
    <property type="match status" value="1"/>
</dbReference>
<dbReference type="SUPFAM" id="SSF48230">
    <property type="entry name" value="Chondroitin AC/alginate lyase"/>
    <property type="match status" value="1"/>
</dbReference>
<sequence>MRRVDDAARLVWGSLNTAATGSEEIWSDLDTHDFSDLAVAFHRVESMALAVGTPQSTLHDNIQFVGDTIAAVDWLHTNRYNPTTPKKAAFWWFYEIGIPLAFNDITALLYPHLSQTQVASFMDTVTYFAPAPKNTAANRVWSAYVVGLRAVLSKQPSTLKTAVEAMRPALSLVTAGDGFYADGSYVQHLHHAYTGGYGISLIQTVSRFYYLLQGSQWQPTDAAGLSIYDRVQDTYAPVTSCGGVMSVVRGREVARSVSQDDAVGVTLQSAVLRLAEIAPATYAAKTKRAVKHWLDCGSNNSTSIESAGGVADVVRSRLLLRDSSVSSAAVAAGAYAFNGMDRFVFNGTDYAFAVGMSSSRIAGYEALADENLHGWYTGSGATYLHLGEGSPYSHDFWATANPYRIPGTTEDTVKRGETNGRTYLSGQSFAGGLASPAGSRGIAAMSYDADGNNLAAKKAWFVFEDRILAVGAGITSTNMSGNGWDGKATRIETTIDDRIVTAGGAELRLGDTTVPLGSAVSALTRWASIEGPGEHVGYVFPVATTVKAQREQRTSSWNAINRLESTAPASNVHLTLTVNHGANPTNSSYSYILLPSRSAQQTSDYARNPDVDILASGSGFVAAYDRRSRTSGLVSFDGAHHLVQPTGSPWVSIDGAAIAMVEEDQTSYTVTVSDPTQLSTTPIVVTLGAETSEYHASSSAVSWSSGGGQTAMRFSPGGLRGRPLTISVVKKPAPPAEFTIVGQLVVTGDTVYGGTLSAKVPGVTPKPDSTHYQWYRGGTGVSGAVGQSYPLKAADVGQVMSVRVTLAKVGVKTMVLSSAPTGVVRPLRFATTPVPRITGTRASRRRRSSCSD</sequence>
<reference evidence="8" key="1">
    <citation type="journal article" date="2019" name="Int. J. Syst. Evol. Microbiol.">
        <title>The Global Catalogue of Microorganisms (GCM) 10K type strain sequencing project: providing services to taxonomists for standard genome sequencing and annotation.</title>
        <authorList>
            <consortium name="The Broad Institute Genomics Platform"/>
            <consortium name="The Broad Institute Genome Sequencing Center for Infectious Disease"/>
            <person name="Wu L."/>
            <person name="Ma J."/>
        </authorList>
    </citation>
    <scope>NUCLEOTIDE SEQUENCE [LARGE SCALE GENOMIC DNA]</scope>
    <source>
        <strain evidence="8">JCM 14901</strain>
    </source>
</reference>
<evidence type="ECO:0008006" key="9">
    <source>
        <dbReference type="Google" id="ProtNLM"/>
    </source>
</evidence>
<dbReference type="InterPro" id="IPR008929">
    <property type="entry name" value="Chondroitin_lyas"/>
</dbReference>
<dbReference type="EMBL" id="BAAAOG010000005">
    <property type="protein sequence ID" value="GAA1962974.1"/>
    <property type="molecule type" value="Genomic_DNA"/>
</dbReference>
<organism evidence="7 8">
    <name type="scientific">Microbacterium deminutum</name>
    <dbReference type="NCBI Taxonomy" id="344164"/>
    <lineage>
        <taxon>Bacteria</taxon>
        <taxon>Bacillati</taxon>
        <taxon>Actinomycetota</taxon>
        <taxon>Actinomycetes</taxon>
        <taxon>Micrococcales</taxon>
        <taxon>Microbacteriaceae</taxon>
        <taxon>Microbacterium</taxon>
    </lineage>
</organism>
<evidence type="ECO:0000256" key="1">
    <source>
        <dbReference type="ARBA" id="ARBA00006699"/>
    </source>
</evidence>
<dbReference type="Gene3D" id="2.60.220.10">
    <property type="entry name" value="Polysaccharide lyase family 8-like, C-terminal"/>
    <property type="match status" value="1"/>
</dbReference>
<evidence type="ECO:0000256" key="3">
    <source>
        <dbReference type="ARBA" id="ARBA00023239"/>
    </source>
</evidence>
<keyword evidence="2" id="KW-0732">Signal</keyword>
<keyword evidence="8" id="KW-1185">Reference proteome</keyword>
<gene>
    <name evidence="7" type="ORF">GCM10009776_27090</name>
</gene>
<keyword evidence="3" id="KW-0456">Lyase</keyword>
<dbReference type="InterPro" id="IPR014718">
    <property type="entry name" value="GH-type_carb-bd"/>
</dbReference>
<feature type="domain" description="Polysaccharide lyase family 8 central" evidence="4">
    <location>
        <begin position="336"/>
        <end position="596"/>
    </location>
</feature>
<evidence type="ECO:0000259" key="5">
    <source>
        <dbReference type="Pfam" id="PF02884"/>
    </source>
</evidence>
<dbReference type="Gene3D" id="1.50.10.100">
    <property type="entry name" value="Chondroitin AC/alginate lyase"/>
    <property type="match status" value="1"/>
</dbReference>
<evidence type="ECO:0000313" key="8">
    <source>
        <dbReference type="Proteomes" id="UP001499933"/>
    </source>
</evidence>
<dbReference type="InterPro" id="IPR012970">
    <property type="entry name" value="Lyase_8_alpha_N"/>
</dbReference>
<dbReference type="Gene3D" id="2.70.98.10">
    <property type="match status" value="1"/>
</dbReference>
<proteinExistence type="inferred from homology"/>
<evidence type="ECO:0000259" key="4">
    <source>
        <dbReference type="Pfam" id="PF02278"/>
    </source>
</evidence>
<dbReference type="InterPro" id="IPR011071">
    <property type="entry name" value="Lyase_8-like_C"/>
</dbReference>
<dbReference type="SUPFAM" id="SSF74650">
    <property type="entry name" value="Galactose mutarotase-like"/>
    <property type="match status" value="1"/>
</dbReference>
<dbReference type="PANTHER" id="PTHR38481:SF1">
    <property type="entry name" value="HYALURONATE LYASE"/>
    <property type="match status" value="1"/>
</dbReference>
<dbReference type="PANTHER" id="PTHR38481">
    <property type="entry name" value="HYALURONATE LYASE"/>
    <property type="match status" value="1"/>
</dbReference>
<dbReference type="InterPro" id="IPR038970">
    <property type="entry name" value="Lyase_8"/>
</dbReference>
<dbReference type="InterPro" id="IPR011013">
    <property type="entry name" value="Gal_mutarotase_sf_dom"/>
</dbReference>
<dbReference type="Pfam" id="PF02884">
    <property type="entry name" value="Lyase_8_C"/>
    <property type="match status" value="1"/>
</dbReference>
<dbReference type="InterPro" id="IPR003159">
    <property type="entry name" value="Lyase_8_central_dom"/>
</dbReference>
<feature type="domain" description="Polysaccharide lyase 8 N-terminal alpha-helical" evidence="6">
    <location>
        <begin position="2"/>
        <end position="291"/>
    </location>
</feature>
<dbReference type="Pfam" id="PF02278">
    <property type="entry name" value="Lyase_8"/>
    <property type="match status" value="1"/>
</dbReference>
<comment type="caution">
    <text evidence="7">The sequence shown here is derived from an EMBL/GenBank/DDBJ whole genome shotgun (WGS) entry which is preliminary data.</text>
</comment>
<evidence type="ECO:0000313" key="7">
    <source>
        <dbReference type="EMBL" id="GAA1962974.1"/>
    </source>
</evidence>
<evidence type="ECO:0000259" key="6">
    <source>
        <dbReference type="Pfam" id="PF08124"/>
    </source>
</evidence>
<protein>
    <recommendedName>
        <fullName evidence="9">Hyaluronate lyase</fullName>
    </recommendedName>
</protein>
<evidence type="ECO:0000256" key="2">
    <source>
        <dbReference type="ARBA" id="ARBA00022729"/>
    </source>
</evidence>
<dbReference type="InterPro" id="IPR004103">
    <property type="entry name" value="Lyase_8_C"/>
</dbReference>
<dbReference type="Gene3D" id="2.60.40.2700">
    <property type="match status" value="1"/>
</dbReference>
<comment type="similarity">
    <text evidence="1">Belongs to the polysaccharide lyase 8 family.</text>
</comment>